<evidence type="ECO:0000313" key="3">
    <source>
        <dbReference type="Proteomes" id="UP000059074"/>
    </source>
</evidence>
<comment type="caution">
    <text evidence="2">The sequence shown here is derived from an EMBL/GenBank/DDBJ whole genome shotgun (WGS) entry which is preliminary data.</text>
</comment>
<dbReference type="Gene3D" id="3.90.320.10">
    <property type="match status" value="1"/>
</dbReference>
<dbReference type="Pfam" id="PF12705">
    <property type="entry name" value="PDDEXK_1"/>
    <property type="match status" value="1"/>
</dbReference>
<dbReference type="Proteomes" id="UP000059074">
    <property type="component" value="Unassembled WGS sequence"/>
</dbReference>
<protein>
    <recommendedName>
        <fullName evidence="1">PD-(D/E)XK endonuclease-like domain-containing protein</fullName>
    </recommendedName>
</protein>
<sequence>MGTQPDDMEGVFGTSDSPVAGARVFTVPSGRPFLYSVAHAILSGDLAGATGKPPTPLELPDITLLLPTRRATRSMQEAFLSAAGGRALTLPQIRPISASEEDATLLAGLAGPGTLGTDALDLPPAASEIERRLVLTMLVQRWSEAIRSAGGDAAHLSDHAVAAGANTPAQAAHLAAELARLMDMIETENVPLDRLATLVPDEYAAHWQDTLKFLEIITAFWPAHLEEKQLLSPAERRNRAILLQAEQLAKLPPKGPVIVAGVTGSVPATVELMRAVAQLPEGAIVLPGLDLYLDTESWNAIAHHPEHPQFGFHKLLTALGVQRSDVQMLPGTETLPILHERDALISEMMRPSSTTAKWRRYVASTMPDAVRNALDGMSLIEAPTAQDEAETIALILREAAETPGRTAALISPDRLLARRVAVRLEAWGIRVDDSAGRPFAKTPPGTFLDLVVATAAEDFAPAAVMALLKHPLARLGLDAFTIRRSARALELIAFRDVYLGSGIDGIADALEMARANVDEGRRRQRAVKRLWEEDWAAAHTLVDLLREAYAPLTESFADRDEQPLAQLAEAHIAAAEAICRLPEDADADDGSSPLWREEAGRAGASFFAGLIAPEAPQLSVRAHDYADLYRSLISAENVRQHVAVHPRLAIWGPFEARLQQPDIVILGSLNDGTWPEAADPGPWLNRPMRAELGLPSPEEKIGYAAHDFTSQLGAPRVYLTRAEKIDGVPTVPSRWLMRMQALLSGLGVSDALNSDKPWLGWARMRDHIGNRIRLNAPAPCPPVDMRPRRISVTRIDQWLANPYAIFASEILNLESLPELGADPTNALRGSVVHEIMNRFAAKFPDQLPDNIHGELTAMAQDTLANYAQNPRIKAFWQGRFERFAQWFAEHEPQWREGMERIVSEVSGRLIIEAPAGPFTLSARADRIDVRSNGIVIVDYKTGGIPAKKSVLDGTSPQLSLEAAIAQSSSGFAKVPNGAVAGLRYIRATGAEPPGEQLFIDPSEADLNQVVASVLANVTALISQFDNPATPYRALRRPGFTYLYDDYAHLARVAEWSMPGEDEGAAS</sequence>
<dbReference type="PATRIC" id="fig|121290.4.peg.1739"/>
<evidence type="ECO:0000259" key="1">
    <source>
        <dbReference type="Pfam" id="PF12705"/>
    </source>
</evidence>
<dbReference type="InterPro" id="IPR011604">
    <property type="entry name" value="PDDEXK-like_dom_sf"/>
</dbReference>
<dbReference type="SUPFAM" id="SSF52540">
    <property type="entry name" value="P-loop containing nucleoside triphosphate hydrolases"/>
    <property type="match status" value="1"/>
</dbReference>
<keyword evidence="3" id="KW-1185">Reference proteome</keyword>
<dbReference type="STRING" id="121290.APY04_0926"/>
<dbReference type="EMBL" id="LMTR01000030">
    <property type="protein sequence ID" value="KWT70646.1"/>
    <property type="molecule type" value="Genomic_DNA"/>
</dbReference>
<proteinExistence type="predicted"/>
<dbReference type="InterPro" id="IPR014153">
    <property type="entry name" value="Ds_break_AddB"/>
</dbReference>
<dbReference type="InterPro" id="IPR027417">
    <property type="entry name" value="P-loop_NTPase"/>
</dbReference>
<dbReference type="InterPro" id="IPR038726">
    <property type="entry name" value="PDDEXK_AddAB-type"/>
</dbReference>
<feature type="domain" description="PD-(D/E)XK endonuclease-like" evidence="1">
    <location>
        <begin position="789"/>
        <end position="1032"/>
    </location>
</feature>
<dbReference type="NCBIfam" id="TIGR02786">
    <property type="entry name" value="addB_alphas"/>
    <property type="match status" value="1"/>
</dbReference>
<accession>A0A109BKT3</accession>
<dbReference type="AlphaFoldDB" id="A0A109BKT3"/>
<organism evidence="2 3">
    <name type="scientific">Hyphomicrobium sulfonivorans</name>
    <dbReference type="NCBI Taxonomy" id="121290"/>
    <lineage>
        <taxon>Bacteria</taxon>
        <taxon>Pseudomonadati</taxon>
        <taxon>Pseudomonadota</taxon>
        <taxon>Alphaproteobacteria</taxon>
        <taxon>Hyphomicrobiales</taxon>
        <taxon>Hyphomicrobiaceae</taxon>
        <taxon>Hyphomicrobium</taxon>
    </lineage>
</organism>
<gene>
    <name evidence="2" type="ORF">APY04_0926</name>
</gene>
<name>A0A109BKT3_HYPSL</name>
<reference evidence="2 3" key="1">
    <citation type="submission" date="2015-10" db="EMBL/GenBank/DDBJ databases">
        <title>Transcriptomic analysis of a linuron degrading triple-species bacterial consortium.</title>
        <authorList>
            <person name="Albers P."/>
        </authorList>
    </citation>
    <scope>NUCLEOTIDE SEQUENCE [LARGE SCALE GENOMIC DNA]</scope>
    <source>
        <strain evidence="2 3">WDL6</strain>
    </source>
</reference>
<evidence type="ECO:0000313" key="2">
    <source>
        <dbReference type="EMBL" id="KWT70646.1"/>
    </source>
</evidence>